<dbReference type="EMBL" id="CP142726">
    <property type="protein sequence ID" value="WUR02305.1"/>
    <property type="molecule type" value="Genomic_DNA"/>
</dbReference>
<evidence type="ECO:0000313" key="1">
    <source>
        <dbReference type="EMBL" id="WUR02305.1"/>
    </source>
</evidence>
<protein>
    <submittedName>
        <fullName evidence="1">Uncharacterized protein</fullName>
    </submittedName>
</protein>
<gene>
    <name evidence="1" type="ORF">VNE69_01243</name>
</gene>
<organism evidence="1 2">
    <name type="scientific">Vairimorpha necatrix</name>
    <dbReference type="NCBI Taxonomy" id="6039"/>
    <lineage>
        <taxon>Eukaryota</taxon>
        <taxon>Fungi</taxon>
        <taxon>Fungi incertae sedis</taxon>
        <taxon>Microsporidia</taxon>
        <taxon>Nosematidae</taxon>
        <taxon>Vairimorpha</taxon>
    </lineage>
</organism>
<dbReference type="RefSeq" id="XP_065328450.1">
    <property type="nucleotide sequence ID" value="XM_065472378.1"/>
</dbReference>
<dbReference type="AlphaFoldDB" id="A0AAX4J8Q6"/>
<dbReference type="KEGG" id="vnx:VNE69_01243"/>
<sequence>MKKNIFDFYLCKIKSEVATLHLSKHSQFLVNFNLKFAVFDFCGKLKQYGKYFSNLGDCFIIEDDWENDISDILDKYDLVYFFEDIENINDNIFYKEFGKDKHFIFIVFSKGNFQYLEKNNLFYLR</sequence>
<proteinExistence type="predicted"/>
<dbReference type="Proteomes" id="UP001334084">
    <property type="component" value="Chromosome 1"/>
</dbReference>
<evidence type="ECO:0000313" key="2">
    <source>
        <dbReference type="Proteomes" id="UP001334084"/>
    </source>
</evidence>
<name>A0AAX4J8Q6_9MICR</name>
<dbReference type="GeneID" id="90540107"/>
<reference evidence="1" key="1">
    <citation type="journal article" date="2024" name="BMC Genomics">
        <title>Functional annotation of a divergent genome using sequence and structure-based similarity.</title>
        <authorList>
            <person name="Svedberg D."/>
            <person name="Winiger R.R."/>
            <person name="Berg A."/>
            <person name="Sharma H."/>
            <person name="Tellgren-Roth C."/>
            <person name="Debrunner-Vossbrinck B.A."/>
            <person name="Vossbrinck C.R."/>
            <person name="Barandun J."/>
        </authorList>
    </citation>
    <scope>NUCLEOTIDE SEQUENCE</scope>
    <source>
        <strain evidence="1">Illinois isolate</strain>
    </source>
</reference>
<keyword evidence="2" id="KW-1185">Reference proteome</keyword>
<accession>A0AAX4J8Q6</accession>